<organism evidence="1 2">
    <name type="scientific">Panagrellus redivivus</name>
    <name type="common">Microworm</name>
    <dbReference type="NCBI Taxonomy" id="6233"/>
    <lineage>
        <taxon>Eukaryota</taxon>
        <taxon>Metazoa</taxon>
        <taxon>Ecdysozoa</taxon>
        <taxon>Nematoda</taxon>
        <taxon>Chromadorea</taxon>
        <taxon>Rhabditida</taxon>
        <taxon>Tylenchina</taxon>
        <taxon>Panagrolaimomorpha</taxon>
        <taxon>Panagrolaimoidea</taxon>
        <taxon>Panagrolaimidae</taxon>
        <taxon>Panagrellus</taxon>
    </lineage>
</organism>
<evidence type="ECO:0000313" key="1">
    <source>
        <dbReference type="Proteomes" id="UP000492821"/>
    </source>
</evidence>
<dbReference type="Proteomes" id="UP000492821">
    <property type="component" value="Unassembled WGS sequence"/>
</dbReference>
<dbReference type="WBParaSite" id="Pan_g5386.t1">
    <property type="protein sequence ID" value="Pan_g5386.t1"/>
    <property type="gene ID" value="Pan_g5386"/>
</dbReference>
<accession>A0A7E4W1D5</accession>
<evidence type="ECO:0000313" key="2">
    <source>
        <dbReference type="WBParaSite" id="Pan_g5386.t1"/>
    </source>
</evidence>
<proteinExistence type="predicted"/>
<dbReference type="AlphaFoldDB" id="A0A7E4W1D5"/>
<reference evidence="2" key="2">
    <citation type="submission" date="2020-10" db="UniProtKB">
        <authorList>
            <consortium name="WormBaseParasite"/>
        </authorList>
    </citation>
    <scope>IDENTIFICATION</scope>
</reference>
<sequence length="305" mass="32802">MASGPVMGVRVSSNAVSVETFNTPAFPAKTTALLTKPVETGAPHVGYAVQKERGPRQKKHDITEVGLKFGKNKLEKAANAEEGPKTKDSNSVGVDLPLTEAKIDFNTVNTVSPLLAMGWPLGGGNMAGFALDATLIAALTNASKSSVIVFQSAEVKSIILNKLWPLIFTLHVAQTPNIYAAIAFDALDSGIRKTITTHLNTDGELVPDVEEVRLLICLLFCLHGNGQTPELAYAASLSDTYRFWLARHCANFYATEESRFGRLIDFVEAVSAIDLDGLQLLRLNFKLDPATIIACFTAGAEVNKI</sequence>
<name>A0A7E4W1D5_PANRE</name>
<protein>
    <submittedName>
        <fullName evidence="2">NR LBD domain-containing protein</fullName>
    </submittedName>
</protein>
<keyword evidence="1" id="KW-1185">Reference proteome</keyword>
<reference evidence="1" key="1">
    <citation type="journal article" date="2013" name="Genetics">
        <title>The draft genome and transcriptome of Panagrellus redivivus are shaped by the harsh demands of a free-living lifestyle.</title>
        <authorList>
            <person name="Srinivasan J."/>
            <person name="Dillman A.R."/>
            <person name="Macchietto M.G."/>
            <person name="Heikkinen L."/>
            <person name="Lakso M."/>
            <person name="Fracchia K.M."/>
            <person name="Antoshechkin I."/>
            <person name="Mortazavi A."/>
            <person name="Wong G."/>
            <person name="Sternberg P.W."/>
        </authorList>
    </citation>
    <scope>NUCLEOTIDE SEQUENCE [LARGE SCALE GENOMIC DNA]</scope>
    <source>
        <strain evidence="1">MT8872</strain>
    </source>
</reference>